<gene>
    <name evidence="2" type="ORF">POVWA2_074440</name>
</gene>
<protein>
    <submittedName>
        <fullName evidence="2">PIR Superfamily Protein</fullName>
    </submittedName>
</protein>
<feature type="transmembrane region" description="Helical" evidence="1">
    <location>
        <begin position="227"/>
        <end position="245"/>
    </location>
</feature>
<keyword evidence="1" id="KW-1133">Transmembrane helix</keyword>
<sequence>MVNATVFGDLPSLGFDKKFKEGINYEQLQNFQKKETSASVLNEWINKFKGELKKYFSEEYKSWAIDIRDKRCRDLNYWVDKVHEKIYALFREDPRLFYSVTSFNQDIPPIFRNKSEFKCLRNKAISTNLEVRKELDDYCENREYIKGEVEKKKDKDFCLKYSEYIREQDNFFNNDISKCKEEQSEKAYCVIYETCTTKNKSATFPEIKCDIYDISYVSDDNSVQKKVLLTTPIILGICALFLFLYKYTPLSSLLLNGKLKRKINDFVNEERQDILGDNEEYSPEYTENIESSIGYHMISN</sequence>
<keyword evidence="1" id="KW-0812">Transmembrane</keyword>
<dbReference type="EMBL" id="FLRE01001460">
    <property type="protein sequence ID" value="SBT56615.1"/>
    <property type="molecule type" value="Genomic_DNA"/>
</dbReference>
<keyword evidence="1" id="KW-0472">Membrane</keyword>
<evidence type="ECO:0000313" key="3">
    <source>
        <dbReference type="Proteomes" id="UP000078550"/>
    </source>
</evidence>
<evidence type="ECO:0000313" key="2">
    <source>
        <dbReference type="EMBL" id="SBT56615.1"/>
    </source>
</evidence>
<name>A0A1A9AK99_PLAOA</name>
<proteinExistence type="predicted"/>
<accession>A0A1A9AK99</accession>
<dbReference type="InterPro" id="IPR008780">
    <property type="entry name" value="Plasmodium_Vir"/>
</dbReference>
<dbReference type="AlphaFoldDB" id="A0A1A9AK99"/>
<dbReference type="Pfam" id="PF05795">
    <property type="entry name" value="Plasmodium_Vir"/>
    <property type="match status" value="1"/>
</dbReference>
<dbReference type="Proteomes" id="UP000078550">
    <property type="component" value="Unassembled WGS sequence"/>
</dbReference>
<organism evidence="2 3">
    <name type="scientific">Plasmodium ovale wallikeri</name>
    <dbReference type="NCBI Taxonomy" id="864142"/>
    <lineage>
        <taxon>Eukaryota</taxon>
        <taxon>Sar</taxon>
        <taxon>Alveolata</taxon>
        <taxon>Apicomplexa</taxon>
        <taxon>Aconoidasida</taxon>
        <taxon>Haemosporida</taxon>
        <taxon>Plasmodiidae</taxon>
        <taxon>Plasmodium</taxon>
        <taxon>Plasmodium (Plasmodium)</taxon>
    </lineage>
</organism>
<evidence type="ECO:0000256" key="1">
    <source>
        <dbReference type="SAM" id="Phobius"/>
    </source>
</evidence>
<reference evidence="3" key="1">
    <citation type="submission" date="2016-05" db="EMBL/GenBank/DDBJ databases">
        <authorList>
            <person name="Naeem Raeece"/>
        </authorList>
    </citation>
    <scope>NUCLEOTIDE SEQUENCE [LARGE SCALE GENOMIC DNA]</scope>
</reference>